<gene>
    <name evidence="3" type="ORF">CH330_00905</name>
</gene>
<feature type="domain" description="Pyrrolo-quinoline quinone repeat" evidence="2">
    <location>
        <begin position="402"/>
        <end position="519"/>
    </location>
</feature>
<evidence type="ECO:0000313" key="3">
    <source>
        <dbReference type="EMBL" id="OYD17108.1"/>
    </source>
</evidence>
<dbReference type="Pfam" id="PF13360">
    <property type="entry name" value="PQQ_2"/>
    <property type="match status" value="1"/>
</dbReference>
<dbReference type="InterPro" id="IPR011047">
    <property type="entry name" value="Quinoprotein_ADH-like_sf"/>
</dbReference>
<dbReference type="PANTHER" id="PTHR34512:SF30">
    <property type="entry name" value="OUTER MEMBRANE PROTEIN ASSEMBLY FACTOR BAMB"/>
    <property type="match status" value="1"/>
</dbReference>
<dbReference type="Proteomes" id="UP000215559">
    <property type="component" value="Unassembled WGS sequence"/>
</dbReference>
<sequence>MNWKRLTVTVAFTVVVLIGIIGCPGAKPPETPAAPQGPGTTYQRAPTPFEVTTTQPQEKSIRYVMDWGDGNIDTTIGSYESGNTATIHHTWVNDGDYSVKALAILDEDETKASVWSEPTSIKVLPNASPDPPTIQVPLAGVKDAWTYFSATTTDQDGDSVGFKFEFKKGTTGDWTDEAIGFVPSGSTVPDSNKYTKIEAVYVKCKARDIHKSESDWCDSVSLLIGKEGAVMWWWWTQNEDEAAPMTGPVIALDGTRELAYAGFEDEGYKFYGIEVTTGNRKRTGSTVSVPEDEFEFTGHPAYCEQTGHIIFGKEDGELYAFTTSLSRVWHWPGANSELEMTMTPWGTPAINGNKIYVSREDTIIRGHDTLDVTKLYLIEDNGDTPSTPIYYSLGEVELLGAPVIDNDGNVLVVTDSGYLYKMPPDLSTVTWRVLLSGGNEVFGPVIGGGGTIYCGSNGKLFAINPDGTEKWQITLGVEPQIVVSPSVVFVTAIVLGQGTKLFSIDPATGNQNWSVDITSTCTTPVLTANGLMYCQDDNDILFCRHQSDGAEVWHCDCPQSLSHGGKGYRKLDIIQKSPSITSTGNIIVAGDDALYCVAGYKEGLLMDAPWPKWQKDTYNTGKAVAW</sequence>
<dbReference type="Gene3D" id="2.130.10.10">
    <property type="entry name" value="YVTN repeat-like/Quinoprotein amine dehydrogenase"/>
    <property type="match status" value="2"/>
</dbReference>
<comment type="caution">
    <text evidence="3">The sequence shown here is derived from an EMBL/GenBank/DDBJ whole genome shotgun (WGS) entry which is preliminary data.</text>
</comment>
<dbReference type="Gene3D" id="2.60.40.10">
    <property type="entry name" value="Immunoglobulins"/>
    <property type="match status" value="1"/>
</dbReference>
<dbReference type="InterPro" id="IPR018391">
    <property type="entry name" value="PQQ_b-propeller_rpt"/>
</dbReference>
<dbReference type="PANTHER" id="PTHR34512">
    <property type="entry name" value="CELL SURFACE PROTEIN"/>
    <property type="match status" value="1"/>
</dbReference>
<evidence type="ECO:0000313" key="4">
    <source>
        <dbReference type="Proteomes" id="UP000215559"/>
    </source>
</evidence>
<feature type="region of interest" description="Disordered" evidence="1">
    <location>
        <begin position="26"/>
        <end position="46"/>
    </location>
</feature>
<dbReference type="InterPro" id="IPR002372">
    <property type="entry name" value="PQQ_rpt_dom"/>
</dbReference>
<dbReference type="SUPFAM" id="SSF50998">
    <property type="entry name" value="Quinoprotein alcohol dehydrogenase-like"/>
    <property type="match status" value="1"/>
</dbReference>
<dbReference type="AlphaFoldDB" id="A0A235BXN1"/>
<organism evidence="3 4">
    <name type="scientific">candidate division WOR-3 bacterium JGI_Cruoil_03_51_56</name>
    <dbReference type="NCBI Taxonomy" id="1973747"/>
    <lineage>
        <taxon>Bacteria</taxon>
        <taxon>Bacteria division WOR-3</taxon>
    </lineage>
</organism>
<name>A0A235BXN1_UNCW3</name>
<reference evidence="3 4" key="1">
    <citation type="submission" date="2017-07" db="EMBL/GenBank/DDBJ databases">
        <title>Recovery of genomes from metagenomes via a dereplication, aggregation, and scoring strategy.</title>
        <authorList>
            <person name="Sieber C.M."/>
            <person name="Probst A.J."/>
            <person name="Sharrar A."/>
            <person name="Thomas B.C."/>
            <person name="Hess M."/>
            <person name="Tringe S.G."/>
            <person name="Banfield J.F."/>
        </authorList>
    </citation>
    <scope>NUCLEOTIDE SEQUENCE [LARGE SCALE GENOMIC DNA]</scope>
    <source>
        <strain evidence="3">JGI_Cruoil_03_51_56</strain>
    </source>
</reference>
<dbReference type="EMBL" id="NOZP01000020">
    <property type="protein sequence ID" value="OYD17108.1"/>
    <property type="molecule type" value="Genomic_DNA"/>
</dbReference>
<dbReference type="InterPro" id="IPR013783">
    <property type="entry name" value="Ig-like_fold"/>
</dbReference>
<evidence type="ECO:0000256" key="1">
    <source>
        <dbReference type="SAM" id="MobiDB-lite"/>
    </source>
</evidence>
<evidence type="ECO:0000259" key="2">
    <source>
        <dbReference type="Pfam" id="PF13360"/>
    </source>
</evidence>
<dbReference type="InterPro" id="IPR015943">
    <property type="entry name" value="WD40/YVTN_repeat-like_dom_sf"/>
</dbReference>
<dbReference type="PROSITE" id="PS51257">
    <property type="entry name" value="PROKAR_LIPOPROTEIN"/>
    <property type="match status" value="1"/>
</dbReference>
<dbReference type="SUPFAM" id="SSF69304">
    <property type="entry name" value="Tricorn protease N-terminal domain"/>
    <property type="match status" value="1"/>
</dbReference>
<protein>
    <recommendedName>
        <fullName evidence="2">Pyrrolo-quinoline quinone repeat domain-containing protein</fullName>
    </recommendedName>
</protein>
<dbReference type="SMART" id="SM00564">
    <property type="entry name" value="PQQ"/>
    <property type="match status" value="6"/>
</dbReference>
<proteinExistence type="predicted"/>
<accession>A0A235BXN1</accession>